<keyword evidence="7" id="KW-0539">Nucleus</keyword>
<dbReference type="InterPro" id="IPR013087">
    <property type="entry name" value="Znf_C2H2_type"/>
</dbReference>
<dbReference type="OrthoDB" id="3939438at2759"/>
<keyword evidence="10" id="KW-1185">Reference proteome</keyword>
<dbReference type="PANTHER" id="PTHR46179">
    <property type="entry name" value="ZINC FINGER PROTEIN"/>
    <property type="match status" value="1"/>
</dbReference>
<evidence type="ECO:0000313" key="9">
    <source>
        <dbReference type="EMBL" id="KAF2195017.1"/>
    </source>
</evidence>
<dbReference type="Proteomes" id="UP000800200">
    <property type="component" value="Unassembled WGS sequence"/>
</dbReference>
<keyword evidence="5" id="KW-0805">Transcription regulation</keyword>
<sequence>MHNDLVPTPTYHDAVEPEVAISDQAASVNTADNQQDLSPARDQSQSPIAIVTLRSFNCTFPGCPSKSFNRHYELERHMRKHNPHATYECTAIGCNRIGNKGFYRGDKLKDHVLAGHDTDSIFTCPVPSCTFEDGNPVALTKDLMIVHAESHQPYHRTVTENIGAQLLAFTRIESQRCCPIPRCPYRLNARKHSLDEIQKHLVSKHDSAARSKFKELMAKSGYDALTGHVVCPICTGGFPTHLEFYQHIIGLHLDMPQVAWDIKINPHSCVRCYLGKFLREWKGSSRLQPNYVLCEACPILFDGYPKYWQHLLEDHLCMPRLAQEIKRLPEWHQRNRVHNTMETLIAALGELRPHRRTILSLYPGFGEAAIWEDIQVQR</sequence>
<keyword evidence="6" id="KW-0804">Transcription</keyword>
<feature type="domain" description="C2H2-type" evidence="8">
    <location>
        <begin position="122"/>
        <end position="151"/>
    </location>
</feature>
<feature type="domain" description="C2H2-type" evidence="8">
    <location>
        <begin position="56"/>
        <end position="81"/>
    </location>
</feature>
<organism evidence="9 10">
    <name type="scientific">Zopfia rhizophila CBS 207.26</name>
    <dbReference type="NCBI Taxonomy" id="1314779"/>
    <lineage>
        <taxon>Eukaryota</taxon>
        <taxon>Fungi</taxon>
        <taxon>Dikarya</taxon>
        <taxon>Ascomycota</taxon>
        <taxon>Pezizomycotina</taxon>
        <taxon>Dothideomycetes</taxon>
        <taxon>Dothideomycetes incertae sedis</taxon>
        <taxon>Zopfiaceae</taxon>
        <taxon>Zopfia</taxon>
    </lineage>
</organism>
<gene>
    <name evidence="9" type="ORF">K469DRAFT_698584</name>
</gene>
<evidence type="ECO:0000256" key="1">
    <source>
        <dbReference type="ARBA" id="ARBA00004123"/>
    </source>
</evidence>
<keyword evidence="4" id="KW-0862">Zinc</keyword>
<evidence type="ECO:0000256" key="4">
    <source>
        <dbReference type="ARBA" id="ARBA00022833"/>
    </source>
</evidence>
<feature type="domain" description="C2H2-type" evidence="8">
    <location>
        <begin position="229"/>
        <end position="252"/>
    </location>
</feature>
<evidence type="ECO:0000259" key="8">
    <source>
        <dbReference type="SMART" id="SM00355"/>
    </source>
</evidence>
<dbReference type="GO" id="GO:0006357">
    <property type="term" value="P:regulation of transcription by RNA polymerase II"/>
    <property type="evidence" value="ECO:0007669"/>
    <property type="project" value="TreeGrafter"/>
</dbReference>
<keyword evidence="3" id="KW-0863">Zinc-finger</keyword>
<protein>
    <recommendedName>
        <fullName evidence="8">C2H2-type domain-containing protein</fullName>
    </recommendedName>
</protein>
<reference evidence="9" key="1">
    <citation type="journal article" date="2020" name="Stud. Mycol.">
        <title>101 Dothideomycetes genomes: a test case for predicting lifestyles and emergence of pathogens.</title>
        <authorList>
            <person name="Haridas S."/>
            <person name="Albert R."/>
            <person name="Binder M."/>
            <person name="Bloem J."/>
            <person name="Labutti K."/>
            <person name="Salamov A."/>
            <person name="Andreopoulos B."/>
            <person name="Baker S."/>
            <person name="Barry K."/>
            <person name="Bills G."/>
            <person name="Bluhm B."/>
            <person name="Cannon C."/>
            <person name="Castanera R."/>
            <person name="Culley D."/>
            <person name="Daum C."/>
            <person name="Ezra D."/>
            <person name="Gonzalez J."/>
            <person name="Henrissat B."/>
            <person name="Kuo A."/>
            <person name="Liang C."/>
            <person name="Lipzen A."/>
            <person name="Lutzoni F."/>
            <person name="Magnuson J."/>
            <person name="Mondo S."/>
            <person name="Nolan M."/>
            <person name="Ohm R."/>
            <person name="Pangilinan J."/>
            <person name="Park H.-J."/>
            <person name="Ramirez L."/>
            <person name="Alfaro M."/>
            <person name="Sun H."/>
            <person name="Tritt A."/>
            <person name="Yoshinaga Y."/>
            <person name="Zwiers L.-H."/>
            <person name="Turgeon B."/>
            <person name="Goodwin S."/>
            <person name="Spatafora J."/>
            <person name="Crous P."/>
            <person name="Grigoriev I."/>
        </authorList>
    </citation>
    <scope>NUCLEOTIDE SEQUENCE</scope>
    <source>
        <strain evidence="9">CBS 207.26</strain>
    </source>
</reference>
<proteinExistence type="predicted"/>
<evidence type="ECO:0000256" key="2">
    <source>
        <dbReference type="ARBA" id="ARBA00022723"/>
    </source>
</evidence>
<dbReference type="EMBL" id="ML994610">
    <property type="protein sequence ID" value="KAF2195017.1"/>
    <property type="molecule type" value="Genomic_DNA"/>
</dbReference>
<evidence type="ECO:0000256" key="5">
    <source>
        <dbReference type="ARBA" id="ARBA00023015"/>
    </source>
</evidence>
<dbReference type="Gene3D" id="3.30.160.60">
    <property type="entry name" value="Classic Zinc Finger"/>
    <property type="match status" value="1"/>
</dbReference>
<comment type="subcellular location">
    <subcellularLocation>
        <location evidence="1">Nucleus</location>
    </subcellularLocation>
</comment>
<dbReference type="SMART" id="SM00355">
    <property type="entry name" value="ZnF_C2H2"/>
    <property type="match status" value="5"/>
</dbReference>
<feature type="domain" description="C2H2-type" evidence="8">
    <location>
        <begin position="87"/>
        <end position="116"/>
    </location>
</feature>
<dbReference type="PANTHER" id="PTHR46179:SF13">
    <property type="entry name" value="C2H2-TYPE DOMAIN-CONTAINING PROTEIN"/>
    <property type="match status" value="1"/>
</dbReference>
<evidence type="ECO:0000256" key="3">
    <source>
        <dbReference type="ARBA" id="ARBA00022771"/>
    </source>
</evidence>
<evidence type="ECO:0000313" key="10">
    <source>
        <dbReference type="Proteomes" id="UP000800200"/>
    </source>
</evidence>
<name>A0A6A6ES97_9PEZI</name>
<dbReference type="GO" id="GO:0005634">
    <property type="term" value="C:nucleus"/>
    <property type="evidence" value="ECO:0007669"/>
    <property type="project" value="UniProtKB-SubCell"/>
</dbReference>
<feature type="domain" description="C2H2-type" evidence="8">
    <location>
        <begin position="292"/>
        <end position="315"/>
    </location>
</feature>
<dbReference type="AlphaFoldDB" id="A0A6A6ES97"/>
<accession>A0A6A6ES97</accession>
<dbReference type="GO" id="GO:0008270">
    <property type="term" value="F:zinc ion binding"/>
    <property type="evidence" value="ECO:0007669"/>
    <property type="project" value="UniProtKB-KW"/>
</dbReference>
<dbReference type="InterPro" id="IPR051061">
    <property type="entry name" value="Zinc_finger_trans_reg"/>
</dbReference>
<evidence type="ECO:0000256" key="7">
    <source>
        <dbReference type="ARBA" id="ARBA00023242"/>
    </source>
</evidence>
<evidence type="ECO:0000256" key="6">
    <source>
        <dbReference type="ARBA" id="ARBA00023163"/>
    </source>
</evidence>
<keyword evidence="2" id="KW-0479">Metal-binding</keyword>